<dbReference type="Proteomes" id="UP000309872">
    <property type="component" value="Unassembled WGS sequence"/>
</dbReference>
<dbReference type="AlphaFoldDB" id="A0A4U0GUS5"/>
<gene>
    <name evidence="2" type="ORF">FAZ19_20105</name>
</gene>
<comment type="caution">
    <text evidence="2">The sequence shown here is derived from an EMBL/GenBank/DDBJ whole genome shotgun (WGS) entry which is preliminary data.</text>
</comment>
<feature type="transmembrane region" description="Helical" evidence="1">
    <location>
        <begin position="159"/>
        <end position="175"/>
    </location>
</feature>
<sequence>MKKSSYYFWFIRVLLYLITILLWGILYRLLLLFMEHVEHLPLSMEWSRIFAFVLLRIGNLVLIAVLAFIIYILITIVIDYPILRPSFIDRYRRVPQIDALLNSRAALSNLFLILFSTIGTLYSILYRVSIDYQLALSAVLLLLFYLIRWHPKPNSGLPTFVYLLVCLFVSSIRISNQQRYDLFNDNWLFVLSLVLSLLFAAGWIVLKIRRVPPRSTTRQWHFSLITVTSVFFIRYFEIALTTINCQYDPIKTNVIYTATVVSIYEPYKEEYHLCLSYPHKGSERNILMRVHPAIYKKAVVGSKIDIHLHTGLLGWPWYHDDIHTRHP</sequence>
<evidence type="ECO:0000313" key="3">
    <source>
        <dbReference type="Proteomes" id="UP000309872"/>
    </source>
</evidence>
<proteinExistence type="predicted"/>
<dbReference type="OrthoDB" id="701302at2"/>
<feature type="transmembrane region" description="Helical" evidence="1">
    <location>
        <begin position="49"/>
        <end position="78"/>
    </location>
</feature>
<feature type="transmembrane region" description="Helical" evidence="1">
    <location>
        <begin position="7"/>
        <end position="29"/>
    </location>
</feature>
<accession>A0A4U0GUS5</accession>
<evidence type="ECO:0000313" key="2">
    <source>
        <dbReference type="EMBL" id="TJY62773.1"/>
    </source>
</evidence>
<feature type="transmembrane region" description="Helical" evidence="1">
    <location>
        <begin position="99"/>
        <end position="124"/>
    </location>
</feature>
<keyword evidence="3" id="KW-1185">Reference proteome</keyword>
<organism evidence="2 3">
    <name type="scientific">Sphingobacterium alkalisoli</name>
    <dbReference type="NCBI Taxonomy" id="1874115"/>
    <lineage>
        <taxon>Bacteria</taxon>
        <taxon>Pseudomonadati</taxon>
        <taxon>Bacteroidota</taxon>
        <taxon>Sphingobacteriia</taxon>
        <taxon>Sphingobacteriales</taxon>
        <taxon>Sphingobacteriaceae</taxon>
        <taxon>Sphingobacterium</taxon>
    </lineage>
</organism>
<reference evidence="2 3" key="1">
    <citation type="submission" date="2019-04" db="EMBL/GenBank/DDBJ databases">
        <title>Sphingobacterium olei sp. nov., isolated from oil-contaminated soil.</title>
        <authorList>
            <person name="Liu B."/>
        </authorList>
    </citation>
    <scope>NUCLEOTIDE SEQUENCE [LARGE SCALE GENOMIC DNA]</scope>
    <source>
        <strain evidence="2 3">Y3L14</strain>
    </source>
</reference>
<keyword evidence="1" id="KW-0472">Membrane</keyword>
<keyword evidence="1" id="KW-0812">Transmembrane</keyword>
<keyword evidence="1" id="KW-1133">Transmembrane helix</keyword>
<feature type="transmembrane region" description="Helical" evidence="1">
    <location>
        <begin position="187"/>
        <end position="208"/>
    </location>
</feature>
<name>A0A4U0GUS5_9SPHI</name>
<feature type="transmembrane region" description="Helical" evidence="1">
    <location>
        <begin position="130"/>
        <end position="147"/>
    </location>
</feature>
<evidence type="ECO:0000256" key="1">
    <source>
        <dbReference type="SAM" id="Phobius"/>
    </source>
</evidence>
<dbReference type="RefSeq" id="WP_136822560.1">
    <property type="nucleotide sequence ID" value="NZ_BMJX01000007.1"/>
</dbReference>
<protein>
    <submittedName>
        <fullName evidence="2">Uncharacterized protein</fullName>
    </submittedName>
</protein>
<dbReference type="EMBL" id="SUKA01000007">
    <property type="protein sequence ID" value="TJY62773.1"/>
    <property type="molecule type" value="Genomic_DNA"/>
</dbReference>